<evidence type="ECO:0000313" key="3">
    <source>
        <dbReference type="Proteomes" id="UP000218627"/>
    </source>
</evidence>
<dbReference type="Pfam" id="PF09098">
    <property type="entry name" value="Dehyd-heme_bind"/>
    <property type="match status" value="1"/>
</dbReference>
<dbReference type="InterPro" id="IPR036909">
    <property type="entry name" value="Cyt_c-like_dom_sf"/>
</dbReference>
<dbReference type="GO" id="GO:0020037">
    <property type="term" value="F:heme binding"/>
    <property type="evidence" value="ECO:0007669"/>
    <property type="project" value="InterPro"/>
</dbReference>
<dbReference type="SUPFAM" id="SSF46626">
    <property type="entry name" value="Cytochrome c"/>
    <property type="match status" value="1"/>
</dbReference>
<sequence>MKRLFVFMGVLSALSFAGEENVKLKSGEGKALVEANCSVCHSLDYIQMNSPFLDRKGWEMEVNKMIKAFGAPVKQEDVPKIVEYLTKYYGKKE</sequence>
<proteinExistence type="predicted"/>
<keyword evidence="3" id="KW-1185">Reference proteome</keyword>
<dbReference type="EMBL" id="OBEN01000008">
    <property type="protein sequence ID" value="SNZ15480.1"/>
    <property type="molecule type" value="Genomic_DNA"/>
</dbReference>
<feature type="domain" description="Quinohemoprotein amine dehydrogenase alpha subunit haem binding" evidence="1">
    <location>
        <begin position="29"/>
        <end position="90"/>
    </location>
</feature>
<dbReference type="Gene3D" id="1.10.760.10">
    <property type="entry name" value="Cytochrome c-like domain"/>
    <property type="match status" value="1"/>
</dbReference>
<dbReference type="GO" id="GO:0009055">
    <property type="term" value="F:electron transfer activity"/>
    <property type="evidence" value="ECO:0007669"/>
    <property type="project" value="InterPro"/>
</dbReference>
<accession>A0A285P181</accession>
<name>A0A285P181_9AQUI</name>
<organism evidence="2 3">
    <name type="scientific">Hydrogenobacter hydrogenophilus</name>
    <dbReference type="NCBI Taxonomy" id="35835"/>
    <lineage>
        <taxon>Bacteria</taxon>
        <taxon>Pseudomonadati</taxon>
        <taxon>Aquificota</taxon>
        <taxon>Aquificia</taxon>
        <taxon>Aquificales</taxon>
        <taxon>Aquificaceae</taxon>
        <taxon>Hydrogenobacter</taxon>
    </lineage>
</organism>
<dbReference type="Proteomes" id="UP000218627">
    <property type="component" value="Unassembled WGS sequence"/>
</dbReference>
<protein>
    <submittedName>
        <fullName evidence="2">Sulfite dehydrogenase (Cytochrome) subunit SorB</fullName>
    </submittedName>
</protein>
<dbReference type="RefSeq" id="WP_096602738.1">
    <property type="nucleotide sequence ID" value="NZ_OBEN01000008.1"/>
</dbReference>
<dbReference type="AlphaFoldDB" id="A0A285P181"/>
<reference evidence="3" key="1">
    <citation type="submission" date="2017-09" db="EMBL/GenBank/DDBJ databases">
        <authorList>
            <person name="Varghese N."/>
            <person name="Submissions S."/>
        </authorList>
    </citation>
    <scope>NUCLEOTIDE SEQUENCE [LARGE SCALE GENOMIC DNA]</scope>
    <source>
        <strain evidence="3">DSM 2913</strain>
    </source>
</reference>
<dbReference type="OrthoDB" id="15625at2"/>
<evidence type="ECO:0000259" key="1">
    <source>
        <dbReference type="Pfam" id="PF09098"/>
    </source>
</evidence>
<dbReference type="InterPro" id="IPR015182">
    <property type="entry name" value="QH-AmDH_asu_heme-bd_dom"/>
</dbReference>
<evidence type="ECO:0000313" key="2">
    <source>
        <dbReference type="EMBL" id="SNZ15480.1"/>
    </source>
</evidence>
<gene>
    <name evidence="2" type="ORF">SAMN06265353_1379</name>
</gene>